<feature type="domain" description="FLZ-type" evidence="5">
    <location>
        <begin position="132"/>
        <end position="175"/>
    </location>
</feature>
<gene>
    <name evidence="6" type="ORF">M6B38_407485</name>
</gene>
<accession>A0AAX6FP36</accession>
<evidence type="ECO:0000256" key="3">
    <source>
        <dbReference type="PROSITE-ProRule" id="PRU01131"/>
    </source>
</evidence>
<feature type="zinc finger region" description="FLZ-type" evidence="3">
    <location>
        <begin position="132"/>
        <end position="175"/>
    </location>
</feature>
<keyword evidence="2" id="KW-0479">Metal-binding</keyword>
<dbReference type="GO" id="GO:0046872">
    <property type="term" value="F:metal ion binding"/>
    <property type="evidence" value="ECO:0007669"/>
    <property type="project" value="UniProtKB-KW"/>
</dbReference>
<organism evidence="6 7">
    <name type="scientific">Iris pallida</name>
    <name type="common">Sweet iris</name>
    <dbReference type="NCBI Taxonomy" id="29817"/>
    <lineage>
        <taxon>Eukaryota</taxon>
        <taxon>Viridiplantae</taxon>
        <taxon>Streptophyta</taxon>
        <taxon>Embryophyta</taxon>
        <taxon>Tracheophyta</taxon>
        <taxon>Spermatophyta</taxon>
        <taxon>Magnoliopsida</taxon>
        <taxon>Liliopsida</taxon>
        <taxon>Asparagales</taxon>
        <taxon>Iridaceae</taxon>
        <taxon>Iridoideae</taxon>
        <taxon>Irideae</taxon>
        <taxon>Iris</taxon>
    </lineage>
</organism>
<sequence>MLLRQPIIKLPDPISPGGRIQFPDTPSGGPESPLERNPLSPMGWKKRETEGVGLGIVAALERSDSRGPRAAAVAIAAAVAWPKAEHKHGWRRNDAGAATTIGARRPGERRGPFFCGSPPTERRGQRVLPVADFLSNCHLCRKSLHGKDIYMYRGEKAFCSTECRYQQIASDEFQEKCGSEARRPASDHMFSTSYTDERLFSTGIAAA</sequence>
<evidence type="ECO:0000259" key="5">
    <source>
        <dbReference type="PROSITE" id="PS51795"/>
    </source>
</evidence>
<protein>
    <recommendedName>
        <fullName evidence="5">FLZ-type domain-containing protein</fullName>
    </recommendedName>
</protein>
<dbReference type="PANTHER" id="PTHR47208">
    <property type="entry name" value="OS02G0174800 PROTEIN"/>
    <property type="match status" value="1"/>
</dbReference>
<dbReference type="Pfam" id="PF04570">
    <property type="entry name" value="zf-FLZ"/>
    <property type="match status" value="1"/>
</dbReference>
<comment type="similarity">
    <text evidence="1">Belongs to the FLZ family.</text>
</comment>
<comment type="caution">
    <text evidence="6">The sequence shown here is derived from an EMBL/GenBank/DDBJ whole genome shotgun (WGS) entry which is preliminary data.</text>
</comment>
<feature type="region of interest" description="Disordered" evidence="4">
    <location>
        <begin position="10"/>
        <end position="46"/>
    </location>
</feature>
<dbReference type="InterPro" id="IPR007650">
    <property type="entry name" value="Zf-FLZ_dom"/>
</dbReference>
<reference evidence="6" key="2">
    <citation type="submission" date="2023-04" db="EMBL/GenBank/DDBJ databases">
        <authorList>
            <person name="Bruccoleri R.E."/>
            <person name="Oakeley E.J."/>
            <person name="Faust A.-M."/>
            <person name="Dessus-Babus S."/>
            <person name="Altorfer M."/>
            <person name="Burckhardt D."/>
            <person name="Oertli M."/>
            <person name="Naumann U."/>
            <person name="Petersen F."/>
            <person name="Wong J."/>
        </authorList>
    </citation>
    <scope>NUCLEOTIDE SEQUENCE</scope>
    <source>
        <strain evidence="6">GSM-AAB239-AS_SAM_17_03QT</strain>
        <tissue evidence="6">Leaf</tissue>
    </source>
</reference>
<dbReference type="InterPro" id="IPR044604">
    <property type="entry name" value="FLZ12/13/14"/>
</dbReference>
<evidence type="ECO:0000256" key="4">
    <source>
        <dbReference type="SAM" id="MobiDB-lite"/>
    </source>
</evidence>
<dbReference type="PANTHER" id="PTHR47208:SF5">
    <property type="entry name" value="FCS-LIKE ZINC FINGER 12-RELATED"/>
    <property type="match status" value="1"/>
</dbReference>
<reference evidence="6" key="1">
    <citation type="journal article" date="2023" name="GigaByte">
        <title>Genome assembly of the bearded iris, Iris pallida Lam.</title>
        <authorList>
            <person name="Bruccoleri R.E."/>
            <person name="Oakeley E.J."/>
            <person name="Faust A.M.E."/>
            <person name="Altorfer M."/>
            <person name="Dessus-Babus S."/>
            <person name="Burckhardt D."/>
            <person name="Oertli M."/>
            <person name="Naumann U."/>
            <person name="Petersen F."/>
            <person name="Wong J."/>
        </authorList>
    </citation>
    <scope>NUCLEOTIDE SEQUENCE</scope>
    <source>
        <strain evidence="6">GSM-AAB239-AS_SAM_17_03QT</strain>
    </source>
</reference>
<keyword evidence="7" id="KW-1185">Reference proteome</keyword>
<evidence type="ECO:0000313" key="6">
    <source>
        <dbReference type="EMBL" id="KAJ6818166.1"/>
    </source>
</evidence>
<evidence type="ECO:0000256" key="2">
    <source>
        <dbReference type="ARBA" id="ARBA00022723"/>
    </source>
</evidence>
<proteinExistence type="inferred from homology"/>
<evidence type="ECO:0000256" key="1">
    <source>
        <dbReference type="ARBA" id="ARBA00009374"/>
    </source>
</evidence>
<dbReference type="Proteomes" id="UP001140949">
    <property type="component" value="Unassembled WGS sequence"/>
</dbReference>
<dbReference type="PROSITE" id="PS51795">
    <property type="entry name" value="ZF_FLZ"/>
    <property type="match status" value="1"/>
</dbReference>
<evidence type="ECO:0000313" key="7">
    <source>
        <dbReference type="Proteomes" id="UP001140949"/>
    </source>
</evidence>
<dbReference type="AlphaFoldDB" id="A0AAX6FP36"/>
<name>A0AAX6FP36_IRIPA</name>
<dbReference type="EMBL" id="JANAVB010027397">
    <property type="protein sequence ID" value="KAJ6818166.1"/>
    <property type="molecule type" value="Genomic_DNA"/>
</dbReference>